<reference evidence="2 3" key="1">
    <citation type="journal article" date="2023" name="Plants (Basel)">
        <title>Bridging the Gap: Combining Genomics and Transcriptomics Approaches to Understand Stylosanthes scabra, an Orphan Legume from the Brazilian Caatinga.</title>
        <authorList>
            <person name="Ferreira-Neto J.R.C."/>
            <person name="da Silva M.D."/>
            <person name="Binneck E."/>
            <person name="de Melo N.F."/>
            <person name="da Silva R.H."/>
            <person name="de Melo A.L.T.M."/>
            <person name="Pandolfi V."/>
            <person name="Bustamante F.O."/>
            <person name="Brasileiro-Vidal A.C."/>
            <person name="Benko-Iseppon A.M."/>
        </authorList>
    </citation>
    <scope>NUCLEOTIDE SEQUENCE [LARGE SCALE GENOMIC DNA]</scope>
    <source>
        <tissue evidence="2">Leaves</tissue>
    </source>
</reference>
<proteinExistence type="predicted"/>
<feature type="region of interest" description="Disordered" evidence="1">
    <location>
        <begin position="21"/>
        <end position="46"/>
    </location>
</feature>
<accession>A0ABU6YVP1</accession>
<evidence type="ECO:0000256" key="1">
    <source>
        <dbReference type="SAM" id="MobiDB-lite"/>
    </source>
</evidence>
<dbReference type="Proteomes" id="UP001341840">
    <property type="component" value="Unassembled WGS sequence"/>
</dbReference>
<name>A0ABU6YVP1_9FABA</name>
<comment type="caution">
    <text evidence="2">The sequence shown here is derived from an EMBL/GenBank/DDBJ whole genome shotgun (WGS) entry which is preliminary data.</text>
</comment>
<sequence>MLSLVTPKLILKENARQEGLNKEVVKSTPTKLTKEDQDSTRQQHTSKVANQYSLCRSIGVDAPLCQVHEGLDFKEEELERGGNYSAGK</sequence>
<dbReference type="EMBL" id="JASCZI010243291">
    <property type="protein sequence ID" value="MED6212988.1"/>
    <property type="molecule type" value="Genomic_DNA"/>
</dbReference>
<organism evidence="2 3">
    <name type="scientific">Stylosanthes scabra</name>
    <dbReference type="NCBI Taxonomy" id="79078"/>
    <lineage>
        <taxon>Eukaryota</taxon>
        <taxon>Viridiplantae</taxon>
        <taxon>Streptophyta</taxon>
        <taxon>Embryophyta</taxon>
        <taxon>Tracheophyta</taxon>
        <taxon>Spermatophyta</taxon>
        <taxon>Magnoliopsida</taxon>
        <taxon>eudicotyledons</taxon>
        <taxon>Gunneridae</taxon>
        <taxon>Pentapetalae</taxon>
        <taxon>rosids</taxon>
        <taxon>fabids</taxon>
        <taxon>Fabales</taxon>
        <taxon>Fabaceae</taxon>
        <taxon>Papilionoideae</taxon>
        <taxon>50 kb inversion clade</taxon>
        <taxon>dalbergioids sensu lato</taxon>
        <taxon>Dalbergieae</taxon>
        <taxon>Pterocarpus clade</taxon>
        <taxon>Stylosanthes</taxon>
    </lineage>
</organism>
<protein>
    <submittedName>
        <fullName evidence="2">Uncharacterized protein</fullName>
    </submittedName>
</protein>
<evidence type="ECO:0000313" key="3">
    <source>
        <dbReference type="Proteomes" id="UP001341840"/>
    </source>
</evidence>
<evidence type="ECO:0000313" key="2">
    <source>
        <dbReference type="EMBL" id="MED6212988.1"/>
    </source>
</evidence>
<gene>
    <name evidence="2" type="ORF">PIB30_088914</name>
</gene>
<feature type="compositionally biased region" description="Basic and acidic residues" evidence="1">
    <location>
        <begin position="32"/>
        <end position="41"/>
    </location>
</feature>
<keyword evidence="3" id="KW-1185">Reference proteome</keyword>